<keyword evidence="5 7" id="KW-1133">Transmembrane helix</keyword>
<accession>A0A2M8PBC8</accession>
<feature type="transmembrane region" description="Helical" evidence="7">
    <location>
        <begin position="274"/>
        <end position="291"/>
    </location>
</feature>
<proteinExistence type="inferred from homology"/>
<organism evidence="9 10">
    <name type="scientific">Candidatus Thermofonsia Clade 1 bacterium</name>
    <dbReference type="NCBI Taxonomy" id="2364210"/>
    <lineage>
        <taxon>Bacteria</taxon>
        <taxon>Bacillati</taxon>
        <taxon>Chloroflexota</taxon>
        <taxon>Candidatus Thermofontia</taxon>
        <taxon>Candidatus Thermofonsia Clade 1</taxon>
    </lineage>
</organism>
<protein>
    <submittedName>
        <fullName evidence="9">EamA family transporter</fullName>
    </submittedName>
</protein>
<dbReference type="Pfam" id="PF00892">
    <property type="entry name" value="EamA"/>
    <property type="match status" value="2"/>
</dbReference>
<comment type="subcellular location">
    <subcellularLocation>
        <location evidence="1">Cell membrane</location>
        <topology evidence="1">Multi-pass membrane protein</topology>
    </subcellularLocation>
</comment>
<dbReference type="InterPro" id="IPR050638">
    <property type="entry name" value="AA-Vitamin_Transporters"/>
</dbReference>
<evidence type="ECO:0000256" key="1">
    <source>
        <dbReference type="ARBA" id="ARBA00004651"/>
    </source>
</evidence>
<dbReference type="PANTHER" id="PTHR32322:SF18">
    <property type="entry name" value="S-ADENOSYLMETHIONINE_S-ADENOSYLHOMOCYSTEINE TRANSPORTER"/>
    <property type="match status" value="1"/>
</dbReference>
<keyword evidence="4 7" id="KW-0812">Transmembrane</keyword>
<evidence type="ECO:0000256" key="6">
    <source>
        <dbReference type="ARBA" id="ARBA00023136"/>
    </source>
</evidence>
<dbReference type="SUPFAM" id="SSF103481">
    <property type="entry name" value="Multidrug resistance efflux transporter EmrE"/>
    <property type="match status" value="2"/>
</dbReference>
<comment type="caution">
    <text evidence="9">The sequence shown here is derived from an EMBL/GenBank/DDBJ whole genome shotgun (WGS) entry which is preliminary data.</text>
</comment>
<feature type="transmembrane region" description="Helical" evidence="7">
    <location>
        <begin position="123"/>
        <end position="142"/>
    </location>
</feature>
<feature type="transmembrane region" description="Helical" evidence="7">
    <location>
        <begin position="249"/>
        <end position="268"/>
    </location>
</feature>
<dbReference type="PANTHER" id="PTHR32322">
    <property type="entry name" value="INNER MEMBRANE TRANSPORTER"/>
    <property type="match status" value="1"/>
</dbReference>
<feature type="transmembrane region" description="Helical" evidence="7">
    <location>
        <begin position="94"/>
        <end position="116"/>
    </location>
</feature>
<dbReference type="AlphaFoldDB" id="A0A2M8PBC8"/>
<dbReference type="GO" id="GO:0005886">
    <property type="term" value="C:plasma membrane"/>
    <property type="evidence" value="ECO:0007669"/>
    <property type="project" value="UniProtKB-SubCell"/>
</dbReference>
<sequence length="305" mass="32055">MHPQVVRGALYGITAASLWGAMFVVSDAMMKLIPPLTLLSIRLGIAALMFVGILAAQGCLRVPRRAVVELMAIGIVGFGLSVGTQFVGTALSSAINGAVITSASPAFIVLFAWLWLGEPLTRLKLISGAVATLGVLIILDLSQFSFGVSDPQRLLGDLALAFAAVSWAAYSVLVRRASQRFSTAVITAYALIGGLLFCTPIAALELRDTALPAPTIEILGGIFFLSVIVMGGANYLWNRAFALVEASVASLFFFAQPLVGALLSNVLLGQAITPQLLLGALLIVIGVLLALRSERQRHAARAAEQ</sequence>
<feature type="transmembrane region" description="Helical" evidence="7">
    <location>
        <begin position="67"/>
        <end position="88"/>
    </location>
</feature>
<keyword evidence="6 7" id="KW-0472">Membrane</keyword>
<evidence type="ECO:0000256" key="3">
    <source>
        <dbReference type="ARBA" id="ARBA00022475"/>
    </source>
</evidence>
<feature type="transmembrane region" description="Helical" evidence="7">
    <location>
        <begin position="32"/>
        <end position="55"/>
    </location>
</feature>
<feature type="transmembrane region" description="Helical" evidence="7">
    <location>
        <begin position="154"/>
        <end position="173"/>
    </location>
</feature>
<feature type="transmembrane region" description="Helical" evidence="7">
    <location>
        <begin position="185"/>
        <end position="204"/>
    </location>
</feature>
<evidence type="ECO:0000313" key="9">
    <source>
        <dbReference type="EMBL" id="PJF34854.1"/>
    </source>
</evidence>
<dbReference type="InterPro" id="IPR000620">
    <property type="entry name" value="EamA_dom"/>
</dbReference>
<evidence type="ECO:0000259" key="8">
    <source>
        <dbReference type="Pfam" id="PF00892"/>
    </source>
</evidence>
<dbReference type="EMBL" id="PGTM01000257">
    <property type="protein sequence ID" value="PJF34854.1"/>
    <property type="molecule type" value="Genomic_DNA"/>
</dbReference>
<evidence type="ECO:0000256" key="7">
    <source>
        <dbReference type="SAM" id="Phobius"/>
    </source>
</evidence>
<dbReference type="Proteomes" id="UP000229681">
    <property type="component" value="Unassembled WGS sequence"/>
</dbReference>
<feature type="domain" description="EamA" evidence="8">
    <location>
        <begin position="7"/>
        <end position="139"/>
    </location>
</feature>
<dbReference type="InterPro" id="IPR037185">
    <property type="entry name" value="EmrE-like"/>
</dbReference>
<reference evidence="9 10" key="1">
    <citation type="submission" date="2017-11" db="EMBL/GenBank/DDBJ databases">
        <title>Evolution of Phototrophy in the Chloroflexi Phylum Driven by Horizontal Gene Transfer.</title>
        <authorList>
            <person name="Ward L.M."/>
            <person name="Hemp J."/>
            <person name="Shih P.M."/>
            <person name="Mcglynn S.E."/>
            <person name="Fischer W."/>
        </authorList>
    </citation>
    <scope>NUCLEOTIDE SEQUENCE [LARGE SCALE GENOMIC DNA]</scope>
    <source>
        <strain evidence="9">JP3_13</strain>
    </source>
</reference>
<evidence type="ECO:0000256" key="2">
    <source>
        <dbReference type="ARBA" id="ARBA00007362"/>
    </source>
</evidence>
<feature type="domain" description="EamA" evidence="8">
    <location>
        <begin position="155"/>
        <end position="291"/>
    </location>
</feature>
<keyword evidence="3" id="KW-1003">Cell membrane</keyword>
<evidence type="ECO:0000313" key="10">
    <source>
        <dbReference type="Proteomes" id="UP000229681"/>
    </source>
</evidence>
<evidence type="ECO:0000256" key="4">
    <source>
        <dbReference type="ARBA" id="ARBA00022692"/>
    </source>
</evidence>
<comment type="similarity">
    <text evidence="2">Belongs to the EamA transporter family.</text>
</comment>
<feature type="transmembrane region" description="Helical" evidence="7">
    <location>
        <begin position="9"/>
        <end position="26"/>
    </location>
</feature>
<gene>
    <name evidence="9" type="ORF">CUN49_13535</name>
</gene>
<evidence type="ECO:0000256" key="5">
    <source>
        <dbReference type="ARBA" id="ARBA00022989"/>
    </source>
</evidence>
<name>A0A2M8PBC8_9CHLR</name>
<feature type="transmembrane region" description="Helical" evidence="7">
    <location>
        <begin position="216"/>
        <end position="237"/>
    </location>
</feature>